<name>A0A7T0G354_9BACT</name>
<dbReference type="GO" id="GO:0016787">
    <property type="term" value="F:hydrolase activity"/>
    <property type="evidence" value="ECO:0007669"/>
    <property type="project" value="UniProtKB-KW"/>
</dbReference>
<feature type="domain" description="TNase-like" evidence="4">
    <location>
        <begin position="36"/>
        <end position="159"/>
    </location>
</feature>
<reference evidence="6" key="1">
    <citation type="submission" date="2020-02" db="EMBL/GenBank/DDBJ databases">
        <title>Genomic and physiological characterization of two novel Nitrospinaceae genera.</title>
        <authorList>
            <person name="Mueller A.J."/>
            <person name="Jung M.-Y."/>
            <person name="Strachan C.R."/>
            <person name="Herbold C.W."/>
            <person name="Kirkegaard R.H."/>
            <person name="Daims H."/>
        </authorList>
    </citation>
    <scope>NUCLEOTIDE SEQUENCE [LARGE SCALE GENOMIC DNA]</scope>
</reference>
<keyword evidence="1" id="KW-0540">Nuclease</keyword>
<evidence type="ECO:0000313" key="5">
    <source>
        <dbReference type="EMBL" id="QPJ64891.1"/>
    </source>
</evidence>
<accession>A0A7T0G354</accession>
<keyword evidence="2" id="KW-0255">Endonuclease</keyword>
<dbReference type="AlphaFoldDB" id="A0A7T0G354"/>
<dbReference type="PROSITE" id="PS50830">
    <property type="entry name" value="TNASE_3"/>
    <property type="match status" value="1"/>
</dbReference>
<dbReference type="SUPFAM" id="SSF50199">
    <property type="entry name" value="Staphylococcal nuclease"/>
    <property type="match status" value="1"/>
</dbReference>
<dbReference type="Proteomes" id="UP000594464">
    <property type="component" value="Chromosome"/>
</dbReference>
<dbReference type="InterPro" id="IPR016071">
    <property type="entry name" value="Staphylococal_nuclease_OB-fold"/>
</dbReference>
<evidence type="ECO:0000256" key="2">
    <source>
        <dbReference type="ARBA" id="ARBA00022759"/>
    </source>
</evidence>
<dbReference type="PANTHER" id="PTHR12302">
    <property type="entry name" value="EBNA2 BINDING PROTEIN P100"/>
    <property type="match status" value="1"/>
</dbReference>
<dbReference type="Pfam" id="PF00565">
    <property type="entry name" value="SNase"/>
    <property type="match status" value="1"/>
</dbReference>
<proteinExistence type="predicted"/>
<dbReference type="KEGG" id="nva:G3M78_05625"/>
<sequence>MKPTRKPILITSHRFSRFAAFCALILIALPFQAWGKSMTGRVVSVDAGDNITIMNDKDKLYKIRLADIDSPELKQSFGHEARKFTTELTFDKRVRVNYKVADYHGRLIGDVVLPNGKLLNEEVVRYGYAWHYRVKRPPSPVLSNLEYMAWKNKMGLWVETNPIPPWEFRRGGEPPTPPDKDDYTDYDEIFSYGIIGNPKTRIYYWPLCSDYPSDIPGALIFGSKLEAETLGFRHSRGCPE</sequence>
<keyword evidence="3" id="KW-0378">Hydrolase</keyword>
<dbReference type="PANTHER" id="PTHR12302:SF3">
    <property type="entry name" value="SERINE_THREONINE-PROTEIN KINASE 31"/>
    <property type="match status" value="1"/>
</dbReference>
<evidence type="ECO:0000256" key="1">
    <source>
        <dbReference type="ARBA" id="ARBA00022722"/>
    </source>
</evidence>
<evidence type="ECO:0000256" key="3">
    <source>
        <dbReference type="ARBA" id="ARBA00022801"/>
    </source>
</evidence>
<gene>
    <name evidence="5" type="ORF">G3M78_05625</name>
</gene>
<protein>
    <recommendedName>
        <fullName evidence="4">TNase-like domain-containing protein</fullName>
    </recommendedName>
</protein>
<evidence type="ECO:0000259" key="4">
    <source>
        <dbReference type="PROSITE" id="PS50830"/>
    </source>
</evidence>
<evidence type="ECO:0000313" key="6">
    <source>
        <dbReference type="Proteomes" id="UP000594464"/>
    </source>
</evidence>
<organism evidence="5 6">
    <name type="scientific">Candidatus Nitrohelix vancouverensis</name>
    <dbReference type="NCBI Taxonomy" id="2705534"/>
    <lineage>
        <taxon>Bacteria</taxon>
        <taxon>Pseudomonadati</taxon>
        <taxon>Nitrospinota/Tectimicrobiota group</taxon>
        <taxon>Nitrospinota</taxon>
        <taxon>Nitrospinia</taxon>
        <taxon>Nitrospinales</taxon>
        <taxon>Nitrospinaceae</taxon>
        <taxon>Candidatus Nitrohelix</taxon>
    </lineage>
</organism>
<dbReference type="SMART" id="SM00318">
    <property type="entry name" value="SNc"/>
    <property type="match status" value="1"/>
</dbReference>
<dbReference type="EMBL" id="CP048620">
    <property type="protein sequence ID" value="QPJ64891.1"/>
    <property type="molecule type" value="Genomic_DNA"/>
</dbReference>
<dbReference type="InterPro" id="IPR035437">
    <property type="entry name" value="SNase_OB-fold_sf"/>
</dbReference>
<dbReference type="Gene3D" id="2.40.50.90">
    <property type="match status" value="1"/>
</dbReference>
<dbReference type="GO" id="GO:0004519">
    <property type="term" value="F:endonuclease activity"/>
    <property type="evidence" value="ECO:0007669"/>
    <property type="project" value="UniProtKB-KW"/>
</dbReference>